<proteinExistence type="predicted"/>
<dbReference type="EMBL" id="SCWB01000012">
    <property type="protein sequence ID" value="TDM07908.1"/>
    <property type="molecule type" value="Genomic_DNA"/>
</dbReference>
<dbReference type="InterPro" id="IPR020846">
    <property type="entry name" value="MFS_dom"/>
</dbReference>
<dbReference type="GO" id="GO:0022857">
    <property type="term" value="F:transmembrane transporter activity"/>
    <property type="evidence" value="ECO:0007669"/>
    <property type="project" value="InterPro"/>
</dbReference>
<dbReference type="InterPro" id="IPR011701">
    <property type="entry name" value="MFS"/>
</dbReference>
<feature type="transmembrane region" description="Helical" evidence="6">
    <location>
        <begin position="320"/>
        <end position="342"/>
    </location>
</feature>
<keyword evidence="4 6" id="KW-1133">Transmembrane helix</keyword>
<gene>
    <name evidence="8" type="ORF">ERX29_07605</name>
</gene>
<reference evidence="8 9" key="1">
    <citation type="submission" date="2019-01" db="EMBL/GenBank/DDBJ databases">
        <title>Draft genome sequences of the type strains of six Macrococcus species.</title>
        <authorList>
            <person name="Mazhar S."/>
            <person name="Altermann E."/>
            <person name="Hill C."/>
            <person name="Mcauliffe O."/>
        </authorList>
    </citation>
    <scope>NUCLEOTIDE SEQUENCE [LARGE SCALE GENOMIC DNA]</scope>
    <source>
        <strain evidence="8 9">CCM4815</strain>
    </source>
</reference>
<feature type="transmembrane region" description="Helical" evidence="6">
    <location>
        <begin position="263"/>
        <end position="280"/>
    </location>
</feature>
<evidence type="ECO:0000313" key="8">
    <source>
        <dbReference type="EMBL" id="TDM07908.1"/>
    </source>
</evidence>
<dbReference type="InterPro" id="IPR036259">
    <property type="entry name" value="MFS_trans_sf"/>
</dbReference>
<dbReference type="PROSITE" id="PS50850">
    <property type="entry name" value="MFS"/>
    <property type="match status" value="1"/>
</dbReference>
<comment type="subcellular location">
    <subcellularLocation>
        <location evidence="1">Cell membrane</location>
        <topology evidence="1">Multi-pass membrane protein</topology>
    </subcellularLocation>
</comment>
<dbReference type="AlphaFoldDB" id="A0A4R6BU14"/>
<sequence>MKQEKQIVFTGIIFIAMAYGISRFSYGLLLPYFNEPLQMTNQISGMVSSISYLTYCLGIISVYTIFKQFQPRNDLLISGGLTIAGLMMLMLSTHYLLFGAGVIVLGYSAGVATAPFGYIIKEKITYGYQDRSNAWINTGIGLGLIIIGIIVFLFKGYWRYSYLTFILLSLFIVLVNYKKLPYVEMSHLNYKLDLHHIFYGRKLILSTILLGIGTAAYWTYFQSYIFKTDYKEWTSLFWVVLGIGGLLGGFAGRALERFGMTKIHIFTGLLLAIANISLILSENVLLLAISTLLFGLVYVFSMGVYAFWSARLYVEFPSMGIIVTFVSLAAGQFLGTFFSGFILESLGFQLLFIIYGLLSLVTIFFRPLADELEDI</sequence>
<evidence type="ECO:0000256" key="2">
    <source>
        <dbReference type="ARBA" id="ARBA00022448"/>
    </source>
</evidence>
<evidence type="ECO:0000259" key="7">
    <source>
        <dbReference type="PROSITE" id="PS50850"/>
    </source>
</evidence>
<evidence type="ECO:0000313" key="9">
    <source>
        <dbReference type="Proteomes" id="UP000294802"/>
    </source>
</evidence>
<feature type="transmembrane region" description="Helical" evidence="6">
    <location>
        <begin position="233"/>
        <end position="251"/>
    </location>
</feature>
<dbReference type="RefSeq" id="WP_133444103.1">
    <property type="nucleotide sequence ID" value="NZ_SCWB01000012.1"/>
</dbReference>
<dbReference type="Pfam" id="PF07690">
    <property type="entry name" value="MFS_1"/>
    <property type="match status" value="1"/>
</dbReference>
<evidence type="ECO:0000256" key="4">
    <source>
        <dbReference type="ARBA" id="ARBA00022989"/>
    </source>
</evidence>
<comment type="caution">
    <text evidence="8">The sequence shown here is derived from an EMBL/GenBank/DDBJ whole genome shotgun (WGS) entry which is preliminary data.</text>
</comment>
<evidence type="ECO:0000256" key="3">
    <source>
        <dbReference type="ARBA" id="ARBA00022692"/>
    </source>
</evidence>
<dbReference type="InterPro" id="IPR010645">
    <property type="entry name" value="MFS_4"/>
</dbReference>
<dbReference type="Proteomes" id="UP000294802">
    <property type="component" value="Unassembled WGS sequence"/>
</dbReference>
<feature type="transmembrane region" description="Helical" evidence="6">
    <location>
        <begin position="97"/>
        <end position="120"/>
    </location>
</feature>
<feature type="transmembrane region" description="Helical" evidence="6">
    <location>
        <begin position="160"/>
        <end position="177"/>
    </location>
</feature>
<feature type="transmembrane region" description="Helical" evidence="6">
    <location>
        <begin position="348"/>
        <end position="369"/>
    </location>
</feature>
<dbReference type="Gene3D" id="1.20.1250.20">
    <property type="entry name" value="MFS general substrate transporter like domains"/>
    <property type="match status" value="2"/>
</dbReference>
<feature type="transmembrane region" description="Helical" evidence="6">
    <location>
        <begin position="198"/>
        <end position="221"/>
    </location>
</feature>
<evidence type="ECO:0000256" key="1">
    <source>
        <dbReference type="ARBA" id="ARBA00004651"/>
    </source>
</evidence>
<evidence type="ECO:0000256" key="6">
    <source>
        <dbReference type="SAM" id="Phobius"/>
    </source>
</evidence>
<keyword evidence="2" id="KW-0813">Transport</keyword>
<protein>
    <submittedName>
        <fullName evidence="8">MFS transporter</fullName>
    </submittedName>
</protein>
<name>A0A4R6BU14_9STAP</name>
<dbReference type="OrthoDB" id="2957247at2"/>
<evidence type="ECO:0000256" key="5">
    <source>
        <dbReference type="ARBA" id="ARBA00023136"/>
    </source>
</evidence>
<dbReference type="GO" id="GO:0005886">
    <property type="term" value="C:plasma membrane"/>
    <property type="evidence" value="ECO:0007669"/>
    <property type="project" value="UniProtKB-SubCell"/>
</dbReference>
<keyword evidence="9" id="KW-1185">Reference proteome</keyword>
<feature type="transmembrane region" description="Helical" evidence="6">
    <location>
        <begin position="73"/>
        <end position="91"/>
    </location>
</feature>
<dbReference type="SUPFAM" id="SSF103473">
    <property type="entry name" value="MFS general substrate transporter"/>
    <property type="match status" value="1"/>
</dbReference>
<organism evidence="8 9">
    <name type="scientific">Macrococcus lamae</name>
    <dbReference type="NCBI Taxonomy" id="198484"/>
    <lineage>
        <taxon>Bacteria</taxon>
        <taxon>Bacillati</taxon>
        <taxon>Bacillota</taxon>
        <taxon>Bacilli</taxon>
        <taxon>Bacillales</taxon>
        <taxon>Staphylococcaceae</taxon>
        <taxon>Macrococcus</taxon>
    </lineage>
</organism>
<feature type="domain" description="Major facilitator superfamily (MFS) profile" evidence="7">
    <location>
        <begin position="162"/>
        <end position="375"/>
    </location>
</feature>
<keyword evidence="5 6" id="KW-0472">Membrane</keyword>
<feature type="transmembrane region" description="Helical" evidence="6">
    <location>
        <begin position="46"/>
        <end position="66"/>
    </location>
</feature>
<keyword evidence="3 6" id="KW-0812">Transmembrane</keyword>
<feature type="transmembrane region" description="Helical" evidence="6">
    <location>
        <begin position="132"/>
        <end position="154"/>
    </location>
</feature>
<accession>A0A4R6BU14</accession>
<feature type="transmembrane region" description="Helical" evidence="6">
    <location>
        <begin position="7"/>
        <end position="26"/>
    </location>
</feature>
<feature type="transmembrane region" description="Helical" evidence="6">
    <location>
        <begin position="286"/>
        <end position="308"/>
    </location>
</feature>
<dbReference type="PANTHER" id="PTHR23537">
    <property type="match status" value="1"/>
</dbReference>
<dbReference type="PANTHER" id="PTHR23537:SF1">
    <property type="entry name" value="SUGAR TRANSPORTER"/>
    <property type="match status" value="1"/>
</dbReference>